<evidence type="ECO:0000313" key="2">
    <source>
        <dbReference type="EMBL" id="GBQ04143.1"/>
    </source>
</evidence>
<name>A0A388T5B0_9ACTN</name>
<accession>A0A388T5B0</accession>
<dbReference type="EMBL" id="BGZL01000029">
    <property type="protein sequence ID" value="GBQ04143.1"/>
    <property type="molecule type" value="Genomic_DNA"/>
</dbReference>
<dbReference type="RefSeq" id="WP_116429037.1">
    <property type="nucleotide sequence ID" value="NZ_BGZL01000029.1"/>
</dbReference>
<gene>
    <name evidence="2" type="ORF">SSP531S_56350</name>
</gene>
<proteinExistence type="predicted"/>
<evidence type="ECO:0000256" key="1">
    <source>
        <dbReference type="SAM" id="MobiDB-lite"/>
    </source>
</evidence>
<sequence>MTHQPHPPSLKSHQATGQPLAADESGTPTPQPAEVAARQGVPSALRPDPRLTTTAAPADRRSAA</sequence>
<organism evidence="2 3">
    <name type="scientific">Streptomyces spongiicola</name>
    <dbReference type="NCBI Taxonomy" id="1690221"/>
    <lineage>
        <taxon>Bacteria</taxon>
        <taxon>Bacillati</taxon>
        <taxon>Actinomycetota</taxon>
        <taxon>Actinomycetes</taxon>
        <taxon>Kitasatosporales</taxon>
        <taxon>Streptomycetaceae</taxon>
        <taxon>Streptomyces</taxon>
    </lineage>
</organism>
<protein>
    <submittedName>
        <fullName evidence="2">Uncharacterized protein</fullName>
    </submittedName>
</protein>
<dbReference type="AlphaFoldDB" id="A0A388T5B0"/>
<comment type="caution">
    <text evidence="2">The sequence shown here is derived from an EMBL/GenBank/DDBJ whole genome shotgun (WGS) entry which is preliminary data.</text>
</comment>
<dbReference type="Proteomes" id="UP000265354">
    <property type="component" value="Unassembled WGS sequence"/>
</dbReference>
<evidence type="ECO:0000313" key="3">
    <source>
        <dbReference type="Proteomes" id="UP000265354"/>
    </source>
</evidence>
<reference evidence="2 3" key="1">
    <citation type="submission" date="2018-07" db="EMBL/GenBank/DDBJ databases">
        <title>Whole Genome Shotgun Sequence of Streptomyces spongiicola strain 531S.</title>
        <authorList>
            <person name="Dohra H."/>
            <person name="Kodani S."/>
        </authorList>
    </citation>
    <scope>NUCLEOTIDE SEQUENCE [LARGE SCALE GENOMIC DNA]</scope>
    <source>
        <strain evidence="2 3">531S</strain>
    </source>
</reference>
<feature type="region of interest" description="Disordered" evidence="1">
    <location>
        <begin position="1"/>
        <end position="64"/>
    </location>
</feature>